<keyword evidence="3" id="KW-0539">Nucleus</keyword>
<feature type="compositionally biased region" description="Basic residues" evidence="4">
    <location>
        <begin position="219"/>
        <end position="228"/>
    </location>
</feature>
<dbReference type="GO" id="GO:0001228">
    <property type="term" value="F:DNA-binding transcription activator activity, RNA polymerase II-specific"/>
    <property type="evidence" value="ECO:0007669"/>
    <property type="project" value="TreeGrafter"/>
</dbReference>
<feature type="region of interest" description="Disordered" evidence="4">
    <location>
        <begin position="145"/>
        <end position="165"/>
    </location>
</feature>
<feature type="region of interest" description="Disordered" evidence="4">
    <location>
        <begin position="191"/>
        <end position="250"/>
    </location>
</feature>
<feature type="compositionally biased region" description="Polar residues" evidence="4">
    <location>
        <begin position="710"/>
        <end position="735"/>
    </location>
</feature>
<reference evidence="6" key="1">
    <citation type="journal article" date="2022" name="G3 (Bethesda)">
        <title>High quality genome of the basidiomycete yeast Dioszegia hungarica PDD-24b-2 isolated from cloud water.</title>
        <authorList>
            <person name="Jarrige D."/>
            <person name="Haridas S."/>
            <person name="Bleykasten-Grosshans C."/>
            <person name="Joly M."/>
            <person name="Nadalig T."/>
            <person name="Sancelme M."/>
            <person name="Vuilleumier S."/>
            <person name="Grigoriev I.V."/>
            <person name="Amato P."/>
            <person name="Bringel F."/>
        </authorList>
    </citation>
    <scope>NUCLEOTIDE SEQUENCE</scope>
    <source>
        <strain evidence="6">PDD-24b-2</strain>
    </source>
</reference>
<dbReference type="GeneID" id="77731255"/>
<dbReference type="CDD" id="cd01389">
    <property type="entry name" value="HMG-box_ROX1-like"/>
    <property type="match status" value="1"/>
</dbReference>
<protein>
    <recommendedName>
        <fullName evidence="5">HMG box domain-containing protein</fullName>
    </recommendedName>
</protein>
<evidence type="ECO:0000313" key="6">
    <source>
        <dbReference type="EMBL" id="KAI9638174.1"/>
    </source>
</evidence>
<proteinExistence type="predicted"/>
<evidence type="ECO:0000256" key="3">
    <source>
        <dbReference type="PROSITE-ProRule" id="PRU00267"/>
    </source>
</evidence>
<feature type="region of interest" description="Disordered" evidence="4">
    <location>
        <begin position="274"/>
        <end position="426"/>
    </location>
</feature>
<feature type="compositionally biased region" description="Low complexity" evidence="4">
    <location>
        <begin position="94"/>
        <end position="103"/>
    </location>
</feature>
<evidence type="ECO:0000256" key="1">
    <source>
        <dbReference type="ARBA" id="ARBA00023125"/>
    </source>
</evidence>
<dbReference type="SUPFAM" id="SSF47095">
    <property type="entry name" value="HMG-box"/>
    <property type="match status" value="1"/>
</dbReference>
<evidence type="ECO:0000313" key="7">
    <source>
        <dbReference type="Proteomes" id="UP001164286"/>
    </source>
</evidence>
<feature type="DNA-binding region" description="HMG box" evidence="3">
    <location>
        <begin position="161"/>
        <end position="292"/>
    </location>
</feature>
<feature type="compositionally biased region" description="Polar residues" evidence="4">
    <location>
        <begin position="385"/>
        <end position="398"/>
    </location>
</feature>
<dbReference type="InterPro" id="IPR009071">
    <property type="entry name" value="HMG_box_dom"/>
</dbReference>
<keyword evidence="2" id="KW-0804">Transcription</keyword>
<evidence type="ECO:0000259" key="5">
    <source>
        <dbReference type="PROSITE" id="PS50118"/>
    </source>
</evidence>
<dbReference type="AlphaFoldDB" id="A0AA38LXM6"/>
<dbReference type="GO" id="GO:0030154">
    <property type="term" value="P:cell differentiation"/>
    <property type="evidence" value="ECO:0007669"/>
    <property type="project" value="TreeGrafter"/>
</dbReference>
<feature type="region of interest" description="Disordered" evidence="4">
    <location>
        <begin position="579"/>
        <end position="602"/>
    </location>
</feature>
<organism evidence="6 7">
    <name type="scientific">Dioszegia hungarica</name>
    <dbReference type="NCBI Taxonomy" id="4972"/>
    <lineage>
        <taxon>Eukaryota</taxon>
        <taxon>Fungi</taxon>
        <taxon>Dikarya</taxon>
        <taxon>Basidiomycota</taxon>
        <taxon>Agaricomycotina</taxon>
        <taxon>Tremellomycetes</taxon>
        <taxon>Tremellales</taxon>
        <taxon>Bulleribasidiaceae</taxon>
        <taxon>Dioszegia</taxon>
    </lineage>
</organism>
<name>A0AA38LXM6_9TREE</name>
<dbReference type="GO" id="GO:0005634">
    <property type="term" value="C:nucleus"/>
    <property type="evidence" value="ECO:0007669"/>
    <property type="project" value="UniProtKB-UniRule"/>
</dbReference>
<evidence type="ECO:0000256" key="4">
    <source>
        <dbReference type="SAM" id="MobiDB-lite"/>
    </source>
</evidence>
<dbReference type="PROSITE" id="PS50118">
    <property type="entry name" value="HMG_BOX_2"/>
    <property type="match status" value="1"/>
</dbReference>
<dbReference type="GO" id="GO:0000978">
    <property type="term" value="F:RNA polymerase II cis-regulatory region sequence-specific DNA binding"/>
    <property type="evidence" value="ECO:0007669"/>
    <property type="project" value="TreeGrafter"/>
</dbReference>
<feature type="region of interest" description="Disordered" evidence="4">
    <location>
        <begin position="694"/>
        <end position="760"/>
    </location>
</feature>
<feature type="domain" description="HMG box" evidence="5">
    <location>
        <begin position="161"/>
        <end position="292"/>
    </location>
</feature>
<feature type="compositionally biased region" description="Basic and acidic residues" evidence="4">
    <location>
        <begin position="297"/>
        <end position="329"/>
    </location>
</feature>
<feature type="compositionally biased region" description="Polar residues" evidence="4">
    <location>
        <begin position="62"/>
        <end position="71"/>
    </location>
</feature>
<dbReference type="EMBL" id="JAKWFO010000003">
    <property type="protein sequence ID" value="KAI9638174.1"/>
    <property type="molecule type" value="Genomic_DNA"/>
</dbReference>
<dbReference type="InterPro" id="IPR036910">
    <property type="entry name" value="HMG_box_dom_sf"/>
</dbReference>
<comment type="caution">
    <text evidence="6">The sequence shown here is derived from an EMBL/GenBank/DDBJ whole genome shotgun (WGS) entry which is preliminary data.</text>
</comment>
<evidence type="ECO:0000256" key="2">
    <source>
        <dbReference type="ARBA" id="ARBA00023163"/>
    </source>
</evidence>
<accession>A0AA38LXM6</accession>
<feature type="compositionally biased region" description="Polar residues" evidence="4">
    <location>
        <begin position="146"/>
        <end position="156"/>
    </location>
</feature>
<dbReference type="InterPro" id="IPR050140">
    <property type="entry name" value="SRY-related_HMG-box_TF-like"/>
</dbReference>
<keyword evidence="7" id="KW-1185">Reference proteome</keyword>
<feature type="region of interest" description="Disordered" evidence="4">
    <location>
        <begin position="1"/>
        <end position="103"/>
    </location>
</feature>
<dbReference type="PANTHER" id="PTHR10270">
    <property type="entry name" value="SOX TRANSCRIPTION FACTOR"/>
    <property type="match status" value="1"/>
</dbReference>
<feature type="compositionally biased region" description="Basic and acidic residues" evidence="4">
    <location>
        <begin position="280"/>
        <end position="290"/>
    </location>
</feature>
<dbReference type="PANTHER" id="PTHR10270:SF161">
    <property type="entry name" value="SEX-DETERMINING REGION Y PROTEIN"/>
    <property type="match status" value="1"/>
</dbReference>
<feature type="compositionally biased region" description="Polar residues" evidence="4">
    <location>
        <begin position="580"/>
        <end position="602"/>
    </location>
</feature>
<dbReference type="SMART" id="SM00398">
    <property type="entry name" value="HMG"/>
    <property type="match status" value="1"/>
</dbReference>
<dbReference type="Proteomes" id="UP001164286">
    <property type="component" value="Unassembled WGS sequence"/>
</dbReference>
<sequence>MTSVNSSPRHSSRPIGIRPNMSYPREPESTTPPYSSADEMRPPPSHTRPMMMPRPSDPSFYTDPSGSTNSPGWMDPRLLAGTPHPQPAFSPPQYASGSSSNGFSYYPSSYPTNTYFSQPYPLPPPQTPAIVDPDTDSETLKHFVYSTDTTQASPSKLNKPPGRPPNAWIIYRSDMLRAIANGQHLPGLDAVMAESGISSNEQSGADDGNTTSGGEGPIKKVKKKKPKKGSKEPTAGMLTLGKGKTGRGIPQADVSKLISMMWAREQPVVKKQYELQSQVQKREHMQKYPDYKFQPMKKADKVRLREQRERERAEVKEQKKAEKLVERHAAAGQPGVKRKTRRKAPASTPYGADMSRTRSGSVAEPKEEPHYSMYPFPMPRDSLPSLANESQAPSTHYAHSSLPPPLPAPPLEVNYHHQNPAPPAPAAEIPPVPALYPTWTEIPDLGPAYAVPFIFEPIPLSGEEFSMDMLQPLSEGMDAGADALAALWCSVEEETEDTTNHWDSTSNEAMQAWSELGSYPTYPNQVELSTSIAEQIAQDWQASQALAYPDQPLQPVYDSSLNYIQVPYYNYSHLPGTPGAGSSVTSPLDAGSSSGPFLSSNQPLSPVEPWSAQAVDAIPFRQVSSGSNRLASSSSYVSSQLSPQAHSVPRHVSSSAFPSTALSVESGGWTDRSVSFSAFAPHAEELDDLFWDDEADNKGMEGGSGEGSQAAPTPESNSTVSPITNNESSSDNSARSDPPRNVRRPRTVGAAFAESSQGGD</sequence>
<dbReference type="Gene3D" id="1.10.30.10">
    <property type="entry name" value="High mobility group box domain"/>
    <property type="match status" value="1"/>
</dbReference>
<gene>
    <name evidence="6" type="ORF">MKK02DRAFT_42563</name>
</gene>
<dbReference type="RefSeq" id="XP_052947951.1">
    <property type="nucleotide sequence ID" value="XM_053092050.1"/>
</dbReference>
<feature type="compositionally biased region" description="Polar residues" evidence="4">
    <location>
        <begin position="196"/>
        <end position="210"/>
    </location>
</feature>
<keyword evidence="1 3" id="KW-0238">DNA-binding</keyword>